<feature type="domain" description="Pterin-binding" evidence="14">
    <location>
        <begin position="24"/>
        <end position="278"/>
    </location>
</feature>
<dbReference type="Pfam" id="PF00809">
    <property type="entry name" value="Pterin_bind"/>
    <property type="match status" value="1"/>
</dbReference>
<comment type="cofactor">
    <cofactor evidence="2 13">
        <name>Mg(2+)</name>
        <dbReference type="ChEBI" id="CHEBI:18420"/>
    </cofactor>
</comment>
<dbReference type="FunFam" id="3.20.20.20:FF:000006">
    <property type="entry name" value="Dihydropteroate synthase"/>
    <property type="match status" value="1"/>
</dbReference>
<keyword evidence="8 13" id="KW-0479">Metal-binding</keyword>
<dbReference type="PROSITE" id="PS00793">
    <property type="entry name" value="DHPS_2"/>
    <property type="match status" value="1"/>
</dbReference>
<evidence type="ECO:0000256" key="5">
    <source>
        <dbReference type="ARBA" id="ARBA00012458"/>
    </source>
</evidence>
<comment type="similarity">
    <text evidence="4 13">Belongs to the DHPS family.</text>
</comment>
<dbReference type="GO" id="GO:0004156">
    <property type="term" value="F:dihydropteroate synthase activity"/>
    <property type="evidence" value="ECO:0007669"/>
    <property type="project" value="UniProtKB-EC"/>
</dbReference>
<evidence type="ECO:0000256" key="3">
    <source>
        <dbReference type="ARBA" id="ARBA00004763"/>
    </source>
</evidence>
<dbReference type="InterPro" id="IPR006390">
    <property type="entry name" value="DHP_synth_dom"/>
</dbReference>
<dbReference type="STRING" id="546271.Selsp_0228"/>
<name>C9LYD2_SELS3</name>
<dbReference type="EC" id="2.5.1.15" evidence="5 13"/>
<comment type="catalytic activity">
    <reaction evidence="1">
        <text>(7,8-dihydropterin-6-yl)methyl diphosphate + 4-aminobenzoate = 7,8-dihydropteroate + diphosphate</text>
        <dbReference type="Rhea" id="RHEA:19949"/>
        <dbReference type="ChEBI" id="CHEBI:17836"/>
        <dbReference type="ChEBI" id="CHEBI:17839"/>
        <dbReference type="ChEBI" id="CHEBI:33019"/>
        <dbReference type="ChEBI" id="CHEBI:72950"/>
        <dbReference type="EC" id="2.5.1.15"/>
    </reaction>
</comment>
<dbReference type="Proteomes" id="UP000003505">
    <property type="component" value="Unassembled WGS sequence"/>
</dbReference>
<protein>
    <recommendedName>
        <fullName evidence="6 13">Dihydropteroate synthase</fullName>
        <shortName evidence="13">DHPS</shortName>
        <ecNumber evidence="5 13">2.5.1.15</ecNumber>
    </recommendedName>
    <alternativeName>
        <fullName evidence="11 13">Dihydropteroate pyrophosphorylase</fullName>
    </alternativeName>
</protein>
<evidence type="ECO:0000256" key="11">
    <source>
        <dbReference type="ARBA" id="ARBA00030193"/>
    </source>
</evidence>
<evidence type="ECO:0000256" key="7">
    <source>
        <dbReference type="ARBA" id="ARBA00022679"/>
    </source>
</evidence>
<evidence type="ECO:0000256" key="1">
    <source>
        <dbReference type="ARBA" id="ARBA00000012"/>
    </source>
</evidence>
<comment type="pathway">
    <text evidence="3 13">Cofactor biosynthesis; tetrahydrofolate biosynthesis; 7,8-dihydrofolate from 2-amino-4-hydroxy-6-hydroxymethyl-7,8-dihydropteridine diphosphate and 4-aminobenzoate: step 1/2.</text>
</comment>
<dbReference type="CDD" id="cd00739">
    <property type="entry name" value="DHPS"/>
    <property type="match status" value="1"/>
</dbReference>
<dbReference type="PROSITE" id="PS00792">
    <property type="entry name" value="DHPS_1"/>
    <property type="match status" value="1"/>
</dbReference>
<evidence type="ECO:0000256" key="2">
    <source>
        <dbReference type="ARBA" id="ARBA00001946"/>
    </source>
</evidence>
<dbReference type="AlphaFoldDB" id="C9LYD2"/>
<dbReference type="Gene3D" id="3.20.20.20">
    <property type="entry name" value="Dihydropteroate synthase-like"/>
    <property type="match status" value="1"/>
</dbReference>
<keyword evidence="10 13" id="KW-0289">Folate biosynthesis</keyword>
<evidence type="ECO:0000256" key="8">
    <source>
        <dbReference type="ARBA" id="ARBA00022723"/>
    </source>
</evidence>
<accession>C9LYD2</accession>
<dbReference type="InterPro" id="IPR011005">
    <property type="entry name" value="Dihydropteroate_synth-like_sf"/>
</dbReference>
<evidence type="ECO:0000256" key="10">
    <source>
        <dbReference type="ARBA" id="ARBA00022909"/>
    </source>
</evidence>
<proteinExistence type="inferred from homology"/>
<evidence type="ECO:0000313" key="15">
    <source>
        <dbReference type="EMBL" id="EEX76162.1"/>
    </source>
</evidence>
<dbReference type="PANTHER" id="PTHR20941:SF1">
    <property type="entry name" value="FOLIC ACID SYNTHESIS PROTEIN FOL1"/>
    <property type="match status" value="1"/>
</dbReference>
<evidence type="ECO:0000313" key="16">
    <source>
        <dbReference type="Proteomes" id="UP000003505"/>
    </source>
</evidence>
<dbReference type="NCBIfam" id="TIGR01496">
    <property type="entry name" value="DHPS"/>
    <property type="match status" value="1"/>
</dbReference>
<dbReference type="InterPro" id="IPR000489">
    <property type="entry name" value="Pterin-binding_dom"/>
</dbReference>
<dbReference type="GO" id="GO:0046654">
    <property type="term" value="P:tetrahydrofolate biosynthetic process"/>
    <property type="evidence" value="ECO:0007669"/>
    <property type="project" value="UniProtKB-UniPathway"/>
</dbReference>
<evidence type="ECO:0000256" key="6">
    <source>
        <dbReference type="ARBA" id="ARBA00016919"/>
    </source>
</evidence>
<comment type="function">
    <text evidence="12 13">Catalyzes the condensation of para-aminobenzoate (pABA) with 6-hydroxymethyl-7,8-dihydropterin diphosphate (DHPt-PP) to form 7,8-dihydropteroate (H2Pte), the immediate precursor of folate derivatives.</text>
</comment>
<evidence type="ECO:0000256" key="12">
    <source>
        <dbReference type="ARBA" id="ARBA00053449"/>
    </source>
</evidence>
<gene>
    <name evidence="15" type="primary">folP</name>
    <name evidence="15" type="ORF">SELSPUOL_02491</name>
</gene>
<keyword evidence="7 13" id="KW-0808">Transferase</keyword>
<evidence type="ECO:0000256" key="13">
    <source>
        <dbReference type="RuleBase" id="RU361205"/>
    </source>
</evidence>
<evidence type="ECO:0000259" key="14">
    <source>
        <dbReference type="PROSITE" id="PS50972"/>
    </source>
</evidence>
<organism evidence="15 16">
    <name type="scientific">Selenomonas sputigena (strain ATCC 35185 / DSM 20758 / CCUG 44933 / VPI D19B-28)</name>
    <dbReference type="NCBI Taxonomy" id="546271"/>
    <lineage>
        <taxon>Bacteria</taxon>
        <taxon>Bacillati</taxon>
        <taxon>Bacillota</taxon>
        <taxon>Negativicutes</taxon>
        <taxon>Selenomonadales</taxon>
        <taxon>Selenomonadaceae</taxon>
        <taxon>Selenomonas</taxon>
    </lineage>
</organism>
<dbReference type="GO" id="GO:0046872">
    <property type="term" value="F:metal ion binding"/>
    <property type="evidence" value="ECO:0007669"/>
    <property type="project" value="UniProtKB-KW"/>
</dbReference>
<sequence>MRQMKAKRHYRLPSGKELTVGEGTLVMGILNVTPDSFSDGGKWNTLDKALDHALSMVENGAAIIDVGAESSRPGFVPVSAAEEIERLAPFLEHIAPKIPVPISIDTFKAETARAALRLGADILNDIWGLQYAAEERGAMARVAAEYHAPVVVMHNQTGTTYRTDVIEAMQDFFRESCAIAEEAGVAKERLIFDPGIGFGKTPETNIEVLHRLHELMKLDGEAYPLLLGASRKSFIGYALDLPVEERLEATGAATVLGVAAGASIVRVHDVKEIVRMCRMSDVILEGGKHGQD</sequence>
<dbReference type="eggNOG" id="COG0294">
    <property type="taxonomic scope" value="Bacteria"/>
</dbReference>
<dbReference type="UniPathway" id="UPA00077">
    <property type="reaction ID" value="UER00156"/>
</dbReference>
<dbReference type="EMBL" id="ACKP02000051">
    <property type="protein sequence ID" value="EEX76162.1"/>
    <property type="molecule type" value="Genomic_DNA"/>
</dbReference>
<dbReference type="GO" id="GO:0046656">
    <property type="term" value="P:folic acid biosynthetic process"/>
    <property type="evidence" value="ECO:0007669"/>
    <property type="project" value="UniProtKB-KW"/>
</dbReference>
<comment type="caution">
    <text evidence="15">The sequence shown here is derived from an EMBL/GenBank/DDBJ whole genome shotgun (WGS) entry which is preliminary data.</text>
</comment>
<keyword evidence="9 13" id="KW-0460">Magnesium</keyword>
<dbReference type="InterPro" id="IPR045031">
    <property type="entry name" value="DHP_synth-like"/>
</dbReference>
<dbReference type="PANTHER" id="PTHR20941">
    <property type="entry name" value="FOLATE SYNTHESIS PROTEINS"/>
    <property type="match status" value="1"/>
</dbReference>
<evidence type="ECO:0000256" key="4">
    <source>
        <dbReference type="ARBA" id="ARBA00009503"/>
    </source>
</evidence>
<evidence type="ECO:0000256" key="9">
    <source>
        <dbReference type="ARBA" id="ARBA00022842"/>
    </source>
</evidence>
<reference evidence="15 16" key="1">
    <citation type="submission" date="2009-09" db="EMBL/GenBank/DDBJ databases">
        <authorList>
            <person name="Weinstock G."/>
            <person name="Sodergren E."/>
            <person name="Clifton S."/>
            <person name="Fulton L."/>
            <person name="Fulton B."/>
            <person name="Courtney L."/>
            <person name="Fronick C."/>
            <person name="Harrison M."/>
            <person name="Strong C."/>
            <person name="Farmer C."/>
            <person name="Delahaunty K."/>
            <person name="Markovic C."/>
            <person name="Hall O."/>
            <person name="Minx P."/>
            <person name="Tomlinson C."/>
            <person name="Mitreva M."/>
            <person name="Nelson J."/>
            <person name="Hou S."/>
            <person name="Wollam A."/>
            <person name="Pepin K.H."/>
            <person name="Johnson M."/>
            <person name="Bhonagiri V."/>
            <person name="Nash W.E."/>
            <person name="Warren W."/>
            <person name="Chinwalla A."/>
            <person name="Mardis E.R."/>
            <person name="Wilson R.K."/>
        </authorList>
    </citation>
    <scope>NUCLEOTIDE SEQUENCE [LARGE SCALE GENOMIC DNA]</scope>
    <source>
        <strain evidence="16">ATCC 35185 / DSM 20758 / VPI D19B-28</strain>
    </source>
</reference>
<dbReference type="GO" id="GO:0005829">
    <property type="term" value="C:cytosol"/>
    <property type="evidence" value="ECO:0007669"/>
    <property type="project" value="TreeGrafter"/>
</dbReference>
<dbReference type="SUPFAM" id="SSF51717">
    <property type="entry name" value="Dihydropteroate synthetase-like"/>
    <property type="match status" value="1"/>
</dbReference>
<dbReference type="PROSITE" id="PS50972">
    <property type="entry name" value="PTERIN_BINDING"/>
    <property type="match status" value="1"/>
</dbReference>